<comment type="caution">
    <text evidence="4">The sequence shown here is derived from an EMBL/GenBank/DDBJ whole genome shotgun (WGS) entry which is preliminary data.</text>
</comment>
<dbReference type="InterPro" id="IPR036906">
    <property type="entry name" value="ATPase_V1_fsu_sf"/>
</dbReference>
<sequence>MFKYHSPLPLGLGGQVLAAKHIVVIADPYTVYAFRLLGAEGYAVNSPEEAARVVEELIPREDIGLVLLSAEYYDRVRKAVEKFRRVHGDVVVARLPTVREPGKPMDVQKELLKALGMG</sequence>
<keyword evidence="2" id="KW-0813">Transport</keyword>
<dbReference type="Gene3D" id="3.40.50.10580">
    <property type="entry name" value="ATPase, V1 complex, subunit F"/>
    <property type="match status" value="1"/>
</dbReference>
<comment type="similarity">
    <text evidence="1">Belongs to the V-ATPase F subunit family.</text>
</comment>
<evidence type="ECO:0000256" key="3">
    <source>
        <dbReference type="ARBA" id="ARBA00023065"/>
    </source>
</evidence>
<proteinExistence type="inferred from homology"/>
<keyword evidence="3" id="KW-0406">Ion transport</keyword>
<organism evidence="4 5">
    <name type="scientific">Pyrodictium delaneyi</name>
    <dbReference type="NCBI Taxonomy" id="1273541"/>
    <lineage>
        <taxon>Archaea</taxon>
        <taxon>Thermoproteota</taxon>
        <taxon>Thermoprotei</taxon>
        <taxon>Desulfurococcales</taxon>
        <taxon>Pyrodictiaceae</taxon>
        <taxon>Pyrodictium</taxon>
    </lineage>
</organism>
<evidence type="ECO:0000313" key="4">
    <source>
        <dbReference type="EMBL" id="HIQ23986.1"/>
    </source>
</evidence>
<gene>
    <name evidence="4" type="ORF">EYH50_02945</name>
</gene>
<dbReference type="InterPro" id="IPR008218">
    <property type="entry name" value="ATPase_V1-cplx_f_g_su"/>
</dbReference>
<evidence type="ECO:0000256" key="2">
    <source>
        <dbReference type="ARBA" id="ARBA00022448"/>
    </source>
</evidence>
<dbReference type="EMBL" id="DQVR01000063">
    <property type="protein sequence ID" value="HIQ23986.1"/>
    <property type="molecule type" value="Genomic_DNA"/>
</dbReference>
<dbReference type="Pfam" id="PF01990">
    <property type="entry name" value="ATP-synt_F"/>
    <property type="match status" value="1"/>
</dbReference>
<dbReference type="AlphaFoldDB" id="A0A833A1T2"/>
<dbReference type="GO" id="GO:0046961">
    <property type="term" value="F:proton-transporting ATPase activity, rotational mechanism"/>
    <property type="evidence" value="ECO:0007669"/>
    <property type="project" value="InterPro"/>
</dbReference>
<dbReference type="Proteomes" id="UP000600071">
    <property type="component" value="Unassembled WGS sequence"/>
</dbReference>
<dbReference type="SUPFAM" id="SSF159468">
    <property type="entry name" value="AtpF-like"/>
    <property type="match status" value="1"/>
</dbReference>
<evidence type="ECO:0008006" key="6">
    <source>
        <dbReference type="Google" id="ProtNLM"/>
    </source>
</evidence>
<evidence type="ECO:0000256" key="1">
    <source>
        <dbReference type="ARBA" id="ARBA00010148"/>
    </source>
</evidence>
<evidence type="ECO:0000313" key="5">
    <source>
        <dbReference type="Proteomes" id="UP000600071"/>
    </source>
</evidence>
<name>A0A833A1T2_9CREN</name>
<accession>A0A833A1T2</accession>
<reference evidence="4" key="1">
    <citation type="journal article" date="2020" name="ISME J.">
        <title>Gammaproteobacteria mediating utilization of methyl-, sulfur- and petroleum organic compounds in deep ocean hydrothermal plumes.</title>
        <authorList>
            <person name="Zhou Z."/>
            <person name="Liu Y."/>
            <person name="Pan J."/>
            <person name="Cron B.R."/>
            <person name="Toner B.M."/>
            <person name="Anantharaman K."/>
            <person name="Breier J.A."/>
            <person name="Dick G.J."/>
            <person name="Li M."/>
        </authorList>
    </citation>
    <scope>NUCLEOTIDE SEQUENCE</scope>
    <source>
        <strain evidence="4">SZUA-1523</strain>
    </source>
</reference>
<protein>
    <recommendedName>
        <fullName evidence="6">V-type ATP synthase subunit F</fullName>
    </recommendedName>
</protein>